<keyword evidence="7" id="KW-0998">Cell outer membrane</keyword>
<evidence type="ECO:0000256" key="4">
    <source>
        <dbReference type="ARBA" id="ARBA00022525"/>
    </source>
</evidence>
<dbReference type="Gene3D" id="2.120.10.80">
    <property type="entry name" value="Kelch-type beta propeller"/>
    <property type="match status" value="1"/>
</dbReference>
<keyword evidence="4" id="KW-0964">Secreted</keyword>
<dbReference type="GO" id="GO:0005576">
    <property type="term" value="C:extracellular region"/>
    <property type="evidence" value="ECO:0007669"/>
    <property type="project" value="UniProtKB-SubCell"/>
</dbReference>
<gene>
    <name evidence="8" type="ORF">RFI_11499</name>
</gene>
<evidence type="ECO:0000313" key="8">
    <source>
        <dbReference type="EMBL" id="ETO25638.1"/>
    </source>
</evidence>
<evidence type="ECO:0000256" key="7">
    <source>
        <dbReference type="ARBA" id="ARBA00023237"/>
    </source>
</evidence>
<evidence type="ECO:0000256" key="2">
    <source>
        <dbReference type="ARBA" id="ARBA00004442"/>
    </source>
</evidence>
<dbReference type="SUPFAM" id="SSF51126">
    <property type="entry name" value="Pectin lyase-like"/>
    <property type="match status" value="3"/>
</dbReference>
<keyword evidence="9" id="KW-1185">Reference proteome</keyword>
<protein>
    <submittedName>
        <fullName evidence="8">Putative extracellular nuclease</fullName>
    </submittedName>
</protein>
<evidence type="ECO:0000313" key="9">
    <source>
        <dbReference type="Proteomes" id="UP000023152"/>
    </source>
</evidence>
<dbReference type="InterPro" id="IPR003368">
    <property type="entry name" value="POMP_repeat"/>
</dbReference>
<sequence>MSKRLLDGALKYAQCITFGGNVFVFGGEAQSLGLIRNRVYMYNNTKSAWQDLDNLLMARSMGQAVAIDNYVMLVGGKGSSQSAHSLATIEVYDLSTLTNEGFASSLFRSRYAFGMAYSSSRKILFAIGGYDQAYPQATWEYLDFRQTTIQQYLLPSIFIYNFFFFFLWRGGEGGGVFFTCVYTQIYDTTLFEEEEDKTSKQNSPATIFVYNVDKLNGSLSVYNMNNNLTTDNLLEAYQLAASEANSSVAVITDLVVEQNNIFAIQSGNSIATVSCQHILSSLPCTVLVQSGSFLHLLEPSSLIDHFRLVITGFKFLAQSYVYTFVSENFEFRSVHVLFKDSTVELNTTDGAAVFSQRAIAEASVTLELQNVVVNGSYSSGPSAVGDIDGNVILSNVTISHVQSNGISQSSLVLEVGSIEIHQLAVVSSSAESFVISLSSVQSVTITGLICQDLNNSGCIYIERANGNVTISNVTVMNVNKCTCGGISISNSSGNLLIRDVKVTEIANVTVGGVLIYNHQSGTIDISRLRASNVVNAIYGGICLNTTTRGLALSDLTFESMSNVEIGGVYVMDGTELVTISNVDVHDINCSYICSLSIFCDGHLILSQMTVARVVSKVVAGVYVAGSSQNVMELSNITMKSLEGYLSPLYLVNSPYVSARDLRFYSINSTFGAAFMCWSCGLLDLTNSSFIGCRNLFGIGGALDFTGSGNLTSLTCQYSQFQFCSALIGGAMYVSNQWGYSNFSSLYFYGNVAKKQGGAILSDGGNLGVYKSVFERNSADSGGAIAFEPLVEETLVLEDSKFLNNLVSSDGGAVANLGVGNYSVHRSLFYRNVARVHGGGFFDGNGYIDCKANLSLLTSSVFDNNTAQQGAGMFIRGCNISVEDSTFINNYAMSLGGALMVDAANSQNQVKNVTIANNTANLSGGGISITGGNLIVTGSRIVQNTAQNYGGGIYVFVTKGWTLDLFVQNTTISYNQVLFALCKHLFSFVCLCVTRQMLPLL</sequence>
<dbReference type="SUPFAM" id="SSF117281">
    <property type="entry name" value="Kelch motif"/>
    <property type="match status" value="1"/>
</dbReference>
<dbReference type="PANTHER" id="PTHR11319">
    <property type="entry name" value="G PROTEIN-COUPLED RECEPTOR-RELATED"/>
    <property type="match status" value="1"/>
</dbReference>
<dbReference type="AlphaFoldDB" id="X6NI99"/>
<reference evidence="8 9" key="1">
    <citation type="journal article" date="2013" name="Curr. Biol.">
        <title>The Genome of the Foraminiferan Reticulomyxa filosa.</title>
        <authorList>
            <person name="Glockner G."/>
            <person name="Hulsmann N."/>
            <person name="Schleicher M."/>
            <person name="Noegel A.A."/>
            <person name="Eichinger L."/>
            <person name="Gallinger C."/>
            <person name="Pawlowski J."/>
            <person name="Sierra R."/>
            <person name="Euteneuer U."/>
            <person name="Pillet L."/>
            <person name="Moustafa A."/>
            <person name="Platzer M."/>
            <person name="Groth M."/>
            <person name="Szafranski K."/>
            <person name="Schliwa M."/>
        </authorList>
    </citation>
    <scope>NUCLEOTIDE SEQUENCE [LARGE SCALE GENOMIC DNA]</scope>
</reference>
<proteinExistence type="predicted"/>
<evidence type="ECO:0000256" key="1">
    <source>
        <dbReference type="ARBA" id="ARBA00004196"/>
    </source>
</evidence>
<keyword evidence="6" id="KW-0472">Membrane</keyword>
<dbReference type="InterPro" id="IPR011050">
    <property type="entry name" value="Pectin_lyase_fold/virulence"/>
</dbReference>
<dbReference type="Proteomes" id="UP000023152">
    <property type="component" value="Unassembled WGS sequence"/>
</dbReference>
<comment type="subcellular location">
    <subcellularLocation>
        <location evidence="1">Cell envelope</location>
    </subcellularLocation>
    <subcellularLocation>
        <location evidence="2">Cell outer membrane</location>
    </subcellularLocation>
    <subcellularLocation>
        <location evidence="3">Secreted</location>
    </subcellularLocation>
</comment>
<dbReference type="InterPro" id="IPR015915">
    <property type="entry name" value="Kelch-typ_b-propeller"/>
</dbReference>
<dbReference type="InterPro" id="IPR006626">
    <property type="entry name" value="PbH1"/>
</dbReference>
<dbReference type="EMBL" id="ASPP01008372">
    <property type="protein sequence ID" value="ETO25638.1"/>
    <property type="molecule type" value="Genomic_DNA"/>
</dbReference>
<organism evidence="8 9">
    <name type="scientific">Reticulomyxa filosa</name>
    <dbReference type="NCBI Taxonomy" id="46433"/>
    <lineage>
        <taxon>Eukaryota</taxon>
        <taxon>Sar</taxon>
        <taxon>Rhizaria</taxon>
        <taxon>Retaria</taxon>
        <taxon>Foraminifera</taxon>
        <taxon>Monothalamids</taxon>
        <taxon>Reticulomyxidae</taxon>
        <taxon>Reticulomyxa</taxon>
    </lineage>
</organism>
<accession>X6NI99</accession>
<keyword evidence="5" id="KW-0732">Signal</keyword>
<evidence type="ECO:0000256" key="5">
    <source>
        <dbReference type="ARBA" id="ARBA00022729"/>
    </source>
</evidence>
<feature type="non-terminal residue" evidence="8">
    <location>
        <position position="1000"/>
    </location>
</feature>
<dbReference type="SMART" id="SM00710">
    <property type="entry name" value="PbH1"/>
    <property type="match status" value="9"/>
</dbReference>
<dbReference type="Pfam" id="PF02415">
    <property type="entry name" value="Chlam_PMP"/>
    <property type="match status" value="1"/>
</dbReference>
<dbReference type="OrthoDB" id="2017446at2759"/>
<evidence type="ECO:0000256" key="6">
    <source>
        <dbReference type="ARBA" id="ARBA00023136"/>
    </source>
</evidence>
<comment type="caution">
    <text evidence="8">The sequence shown here is derived from an EMBL/GenBank/DDBJ whole genome shotgun (WGS) entry which is preliminary data.</text>
</comment>
<dbReference type="PANTHER" id="PTHR11319:SF35">
    <property type="entry name" value="OUTER MEMBRANE PROTEIN PMPC-RELATED"/>
    <property type="match status" value="1"/>
</dbReference>
<name>X6NI99_RETFI</name>
<evidence type="ECO:0000256" key="3">
    <source>
        <dbReference type="ARBA" id="ARBA00004613"/>
    </source>
</evidence>